<evidence type="ECO:0000313" key="3">
    <source>
        <dbReference type="Proteomes" id="UP000557509"/>
    </source>
</evidence>
<feature type="region of interest" description="Disordered" evidence="1">
    <location>
        <begin position="1"/>
        <end position="29"/>
    </location>
</feature>
<reference evidence="2 3" key="1">
    <citation type="submission" date="2020-03" db="EMBL/GenBank/DDBJ databases">
        <title>Genome sequence of Toxoplasma gondii RH-88 strain.</title>
        <authorList>
            <person name="Lorenzi H.A."/>
            <person name="Venepally P."/>
            <person name="Rozenberg A."/>
            <person name="Sibley D."/>
        </authorList>
    </citation>
    <scope>NUCLEOTIDE SEQUENCE [LARGE SCALE GENOMIC DNA]</scope>
    <source>
        <strain evidence="2 3">RH-88</strain>
    </source>
</reference>
<accession>A0A7J6KBZ6</accession>
<dbReference type="EMBL" id="JAAUHK010000191">
    <property type="protein sequence ID" value="KAF4643986.1"/>
    <property type="molecule type" value="Genomic_DNA"/>
</dbReference>
<dbReference type="AlphaFoldDB" id="A0A7J6KBZ6"/>
<feature type="compositionally biased region" description="Polar residues" evidence="1">
    <location>
        <begin position="1"/>
        <end position="10"/>
    </location>
</feature>
<sequence length="73" mass="8474">MLSLASTWQRTGWKGHSAHSTSRSPQRVPRSIRGLWSGAQSVLARRVRRKEQQTVRLLRRDDTPERMLITVVH</sequence>
<protein>
    <submittedName>
        <fullName evidence="2">Uncharacterized protein</fullName>
    </submittedName>
</protein>
<dbReference type="Proteomes" id="UP000557509">
    <property type="component" value="Unassembled WGS sequence"/>
</dbReference>
<name>A0A7J6KBZ6_TOXGO</name>
<keyword evidence="3" id="KW-1185">Reference proteome</keyword>
<evidence type="ECO:0000313" key="2">
    <source>
        <dbReference type="EMBL" id="KAF4643986.1"/>
    </source>
</evidence>
<organism evidence="2 3">
    <name type="scientific">Toxoplasma gondii</name>
    <dbReference type="NCBI Taxonomy" id="5811"/>
    <lineage>
        <taxon>Eukaryota</taxon>
        <taxon>Sar</taxon>
        <taxon>Alveolata</taxon>
        <taxon>Apicomplexa</taxon>
        <taxon>Conoidasida</taxon>
        <taxon>Coccidia</taxon>
        <taxon>Eucoccidiorida</taxon>
        <taxon>Eimeriorina</taxon>
        <taxon>Sarcocystidae</taxon>
        <taxon>Toxoplasma</taxon>
    </lineage>
</organism>
<gene>
    <name evidence="2" type="ORF">TGRH88_027420</name>
</gene>
<evidence type="ECO:0000256" key="1">
    <source>
        <dbReference type="SAM" id="MobiDB-lite"/>
    </source>
</evidence>
<proteinExistence type="predicted"/>
<comment type="caution">
    <text evidence="2">The sequence shown here is derived from an EMBL/GenBank/DDBJ whole genome shotgun (WGS) entry which is preliminary data.</text>
</comment>